<keyword evidence="2" id="KW-1133">Transmembrane helix</keyword>
<dbReference type="InterPro" id="IPR007110">
    <property type="entry name" value="Ig-like_dom"/>
</dbReference>
<protein>
    <recommendedName>
        <fullName evidence="3">Ig-like domain-containing protein</fullName>
    </recommendedName>
</protein>
<dbReference type="Gene3D" id="2.60.40.10">
    <property type="entry name" value="Immunoglobulins"/>
    <property type="match status" value="2"/>
</dbReference>
<dbReference type="InterPro" id="IPR003599">
    <property type="entry name" value="Ig_sub"/>
</dbReference>
<evidence type="ECO:0000313" key="4">
    <source>
        <dbReference type="EMBL" id="KAG7457921.1"/>
    </source>
</evidence>
<organism evidence="4 5">
    <name type="scientific">Megalops atlanticus</name>
    <name type="common">Tarpon</name>
    <name type="synonym">Clupea gigantea</name>
    <dbReference type="NCBI Taxonomy" id="7932"/>
    <lineage>
        <taxon>Eukaryota</taxon>
        <taxon>Metazoa</taxon>
        <taxon>Chordata</taxon>
        <taxon>Craniata</taxon>
        <taxon>Vertebrata</taxon>
        <taxon>Euteleostomi</taxon>
        <taxon>Actinopterygii</taxon>
        <taxon>Neopterygii</taxon>
        <taxon>Teleostei</taxon>
        <taxon>Elopiformes</taxon>
        <taxon>Megalopidae</taxon>
        <taxon>Megalops</taxon>
    </lineage>
</organism>
<evidence type="ECO:0000256" key="1">
    <source>
        <dbReference type="SAM" id="MobiDB-lite"/>
    </source>
</evidence>
<reference evidence="4" key="1">
    <citation type="submission" date="2021-01" db="EMBL/GenBank/DDBJ databases">
        <authorList>
            <person name="Zahm M."/>
            <person name="Roques C."/>
            <person name="Cabau C."/>
            <person name="Klopp C."/>
            <person name="Donnadieu C."/>
            <person name="Jouanno E."/>
            <person name="Lampietro C."/>
            <person name="Louis A."/>
            <person name="Herpin A."/>
            <person name="Echchiki A."/>
            <person name="Berthelot C."/>
            <person name="Parey E."/>
            <person name="Roest-Crollius H."/>
            <person name="Braasch I."/>
            <person name="Postlethwait J."/>
            <person name="Bobe J."/>
            <person name="Montfort J."/>
            <person name="Bouchez O."/>
            <person name="Begum T."/>
            <person name="Mejri S."/>
            <person name="Adams A."/>
            <person name="Chen W.-J."/>
            <person name="Guiguen Y."/>
        </authorList>
    </citation>
    <scope>NUCLEOTIDE SEQUENCE</scope>
    <source>
        <strain evidence="4">YG-15Mar2019-1</strain>
        <tissue evidence="4">Brain</tissue>
    </source>
</reference>
<evidence type="ECO:0000256" key="2">
    <source>
        <dbReference type="SAM" id="Phobius"/>
    </source>
</evidence>
<proteinExistence type="predicted"/>
<evidence type="ECO:0000259" key="3">
    <source>
        <dbReference type="PROSITE" id="PS50835"/>
    </source>
</evidence>
<dbReference type="InterPro" id="IPR036179">
    <property type="entry name" value="Ig-like_dom_sf"/>
</dbReference>
<dbReference type="OrthoDB" id="6103117at2759"/>
<sequence>MPHCAQARTYSTRRVFSMFLNFVLLHLIMQAAGTALTQYPSFHTAVVGESVNFTCSLNDLTGRCSSTVWLKLDDNGDKTFTFVAKGETSKTAERDTACVFNINNLDNHHAGMYYCSYKHSNAAYFGSGTQLVVIGNDPVPLSVVILSPSDGETQKDGNVSLVCMVTGAVLGQTQIFWRLREEEEVTGATSWGRIPKGAGYIDILRNHIQVPALEWTDGNPFTCVVETKNRTYTAQTVHDKGNSTLCPTLLYLLSVPFSIMVLLLLFMALRRQKCCAGHQTVRGSYERNDDTRSTERKREGTVSNSTRENRLVSTTADVQYSALAFDSRRTR</sequence>
<feature type="domain" description="Ig-like" evidence="3">
    <location>
        <begin position="140"/>
        <end position="233"/>
    </location>
</feature>
<dbReference type="EMBL" id="JAFDVH010000021">
    <property type="protein sequence ID" value="KAG7457921.1"/>
    <property type="molecule type" value="Genomic_DNA"/>
</dbReference>
<feature type="compositionally biased region" description="Basic and acidic residues" evidence="1">
    <location>
        <begin position="284"/>
        <end position="300"/>
    </location>
</feature>
<dbReference type="InterPro" id="IPR003597">
    <property type="entry name" value="Ig_C1-set"/>
</dbReference>
<evidence type="ECO:0000313" key="5">
    <source>
        <dbReference type="Proteomes" id="UP001046870"/>
    </source>
</evidence>
<dbReference type="SMART" id="SM00409">
    <property type="entry name" value="IG"/>
    <property type="match status" value="2"/>
</dbReference>
<keyword evidence="2" id="KW-0812">Transmembrane</keyword>
<gene>
    <name evidence="4" type="ORF">MATL_G00232330</name>
</gene>
<accession>A0A9D3T2G5</accession>
<keyword evidence="2" id="KW-0472">Membrane</keyword>
<dbReference type="Pfam" id="PF07686">
    <property type="entry name" value="V-set"/>
    <property type="match status" value="1"/>
</dbReference>
<name>A0A9D3T2G5_MEGAT</name>
<dbReference type="PROSITE" id="PS50835">
    <property type="entry name" value="IG_LIKE"/>
    <property type="match status" value="2"/>
</dbReference>
<dbReference type="AlphaFoldDB" id="A0A9D3T2G5"/>
<dbReference type="SUPFAM" id="SSF48726">
    <property type="entry name" value="Immunoglobulin"/>
    <property type="match status" value="2"/>
</dbReference>
<comment type="caution">
    <text evidence="4">The sequence shown here is derived from an EMBL/GenBank/DDBJ whole genome shotgun (WGS) entry which is preliminary data.</text>
</comment>
<dbReference type="InterPro" id="IPR013783">
    <property type="entry name" value="Ig-like_fold"/>
</dbReference>
<feature type="region of interest" description="Disordered" evidence="1">
    <location>
        <begin position="280"/>
        <end position="309"/>
    </location>
</feature>
<feature type="transmembrane region" description="Helical" evidence="2">
    <location>
        <begin position="249"/>
        <end position="269"/>
    </location>
</feature>
<dbReference type="InterPro" id="IPR013106">
    <property type="entry name" value="Ig_V-set"/>
</dbReference>
<dbReference type="Proteomes" id="UP001046870">
    <property type="component" value="Chromosome 21"/>
</dbReference>
<dbReference type="Pfam" id="PF07654">
    <property type="entry name" value="C1-set"/>
    <property type="match status" value="1"/>
</dbReference>
<feature type="domain" description="Ig-like" evidence="3">
    <location>
        <begin position="34"/>
        <end position="121"/>
    </location>
</feature>
<feature type="transmembrane region" description="Helical" evidence="2">
    <location>
        <begin position="15"/>
        <end position="36"/>
    </location>
</feature>
<keyword evidence="5" id="KW-1185">Reference proteome</keyword>